<dbReference type="VEuPathDB" id="TriTrypDB:TM35_000122430"/>
<dbReference type="InterPro" id="IPR011009">
    <property type="entry name" value="Kinase-like_dom_sf"/>
</dbReference>
<dbReference type="Gene3D" id="1.25.10.10">
    <property type="entry name" value="Leucine-rich Repeat Variant"/>
    <property type="match status" value="1"/>
</dbReference>
<dbReference type="PROSITE" id="PS50011">
    <property type="entry name" value="PROTEIN_KINASE_DOM"/>
    <property type="match status" value="1"/>
</dbReference>
<feature type="compositionally biased region" description="Acidic residues" evidence="1">
    <location>
        <begin position="144"/>
        <end position="156"/>
    </location>
</feature>
<feature type="domain" description="Protein kinase" evidence="2">
    <location>
        <begin position="1"/>
        <end position="319"/>
    </location>
</feature>
<feature type="compositionally biased region" description="Low complexity" evidence="1">
    <location>
        <begin position="621"/>
        <end position="635"/>
    </location>
</feature>
<feature type="compositionally biased region" description="Polar residues" evidence="1">
    <location>
        <begin position="646"/>
        <end position="657"/>
    </location>
</feature>
<evidence type="ECO:0000313" key="4">
    <source>
        <dbReference type="Proteomes" id="UP000192257"/>
    </source>
</evidence>
<dbReference type="InterPro" id="IPR011989">
    <property type="entry name" value="ARM-like"/>
</dbReference>
<dbReference type="Gene3D" id="3.30.200.20">
    <property type="entry name" value="Phosphorylase Kinase, domain 1"/>
    <property type="match status" value="1"/>
</dbReference>
<comment type="caution">
    <text evidence="3">The sequence shown here is derived from an EMBL/GenBank/DDBJ whole genome shotgun (WGS) entry which is preliminary data.</text>
</comment>
<feature type="compositionally biased region" description="Low complexity" evidence="1">
    <location>
        <begin position="709"/>
        <end position="722"/>
    </location>
</feature>
<keyword evidence="4" id="KW-1185">Reference proteome</keyword>
<accession>A0A1X0NY37</accession>
<dbReference type="InterPro" id="IPR000719">
    <property type="entry name" value="Prot_kinase_dom"/>
</dbReference>
<dbReference type="Gene3D" id="1.10.510.10">
    <property type="entry name" value="Transferase(Phosphotransferase) domain 1"/>
    <property type="match status" value="1"/>
</dbReference>
<dbReference type="InterPro" id="IPR051177">
    <property type="entry name" value="CIK-Related_Protein"/>
</dbReference>
<keyword evidence="3" id="KW-0418">Kinase</keyword>
<reference evidence="3 4" key="1">
    <citation type="submission" date="2017-03" db="EMBL/GenBank/DDBJ databases">
        <title>An alternative strategy for trypanosome survival in the mammalian bloodstream revealed through genome and transcriptome analysis of the ubiquitous bovine parasite Trypanosoma (Megatrypanum) theileri.</title>
        <authorList>
            <person name="Kelly S."/>
            <person name="Ivens A."/>
            <person name="Mott A."/>
            <person name="O'Neill E."/>
            <person name="Emms D."/>
            <person name="Macleod O."/>
            <person name="Voorheis P."/>
            <person name="Matthews J."/>
            <person name="Matthews K."/>
            <person name="Carrington M."/>
        </authorList>
    </citation>
    <scope>NUCLEOTIDE SEQUENCE [LARGE SCALE GENOMIC DNA]</scope>
    <source>
        <strain evidence="3">Edinburgh</strain>
    </source>
</reference>
<dbReference type="SUPFAM" id="SSF56112">
    <property type="entry name" value="Protein kinase-like (PK-like)"/>
    <property type="match status" value="1"/>
</dbReference>
<keyword evidence="3" id="KW-0808">Transferase</keyword>
<proteinExistence type="predicted"/>
<dbReference type="EMBL" id="NBCO01000012">
    <property type="protein sequence ID" value="ORC89468.1"/>
    <property type="molecule type" value="Genomic_DNA"/>
</dbReference>
<dbReference type="SUPFAM" id="SSF48371">
    <property type="entry name" value="ARM repeat"/>
    <property type="match status" value="1"/>
</dbReference>
<dbReference type="AlphaFoldDB" id="A0A1X0NY37"/>
<dbReference type="GO" id="GO:0005524">
    <property type="term" value="F:ATP binding"/>
    <property type="evidence" value="ECO:0007669"/>
    <property type="project" value="InterPro"/>
</dbReference>
<sequence length="806" mass="88028">MSFLWKAIGLSDSVPGFPYTARDNNNNNNNNTNAAVSSITATTSTLTWTMRPGVSDDNGRPVTIFSINLAKADESIKEMARNAMKRAKSLLLPGLLRCSGAVEYQETIYIATEPCEPLSTVLQQHSHSKLSAYTTTNKKGSSDGVEENEDEEEDDNDAFLESVALGLKTVGTALVALHHNNFIHGNVACESVYVLPSGEWRLFGLELVSVFGEAHSMYDRYAARLPEYRRPPETLHTYGGNQQEQQQRVGDTDAWGLACLIYDVLGRPENMPANSCTANDMRGCRSLPRTLQSGFVGLCTANPKMRHDVDRFLRNSTFIVGSEFVKCMQALDELSLKDNVERERFFDHLSSVVDTFPKKACMRLVLPKLQASFNFGALPAVIDPVLRIAARLANSPEEYATYVAPVLVSLFASQDRMVRYRLLQRAPEYASLLPANVVNDQIWPLLVSGFSSPVPGIREYTIRALVSFAKNLQEKILLNDVPKYVGQLQQDQEGAIRTNATIGLCLMADMIPAEQRSKILIHGFGRMLRDPFVPSRVGALRSFQSTLKYLTPQHIAELMLPGVGPLTVDSVGEVRQAALLALRGAIERLEVFNSEESVKEAKTSMANSGVNGATDTTPDKNNSNNNENKTASSSSFWGWRWGAGGNTSENKSDTTPVGGTTIAFGTNTTTTTNATSTTTTATSSFATGASVHTGSNVKNLSVPIFTNTTTTKTTMSSPTVTSELEDNSKDKNNSHFDDDDDDDPWGNDVDFAPVKTRTPATTTATSMRSAERTLTRHVDTNSTMEPASGSRAMKLRKKGLGASRLS</sequence>
<feature type="region of interest" description="Disordered" evidence="1">
    <location>
        <begin position="600"/>
        <end position="676"/>
    </location>
</feature>
<protein>
    <submittedName>
        <fullName evidence="3">SCY1 family protein kinase</fullName>
    </submittedName>
</protein>
<dbReference type="OrthoDB" id="447103at2759"/>
<feature type="region of interest" description="Disordered" evidence="1">
    <location>
        <begin position="132"/>
        <end position="156"/>
    </location>
</feature>
<organism evidence="3 4">
    <name type="scientific">Trypanosoma theileri</name>
    <dbReference type="NCBI Taxonomy" id="67003"/>
    <lineage>
        <taxon>Eukaryota</taxon>
        <taxon>Discoba</taxon>
        <taxon>Euglenozoa</taxon>
        <taxon>Kinetoplastea</taxon>
        <taxon>Metakinetoplastina</taxon>
        <taxon>Trypanosomatida</taxon>
        <taxon>Trypanosomatidae</taxon>
        <taxon>Trypanosoma</taxon>
    </lineage>
</organism>
<gene>
    <name evidence="3" type="ORF">TM35_000122430</name>
</gene>
<dbReference type="PANTHER" id="PTHR12984:SF3">
    <property type="entry name" value="N-TERMINAL KINASE-LIKE PROTEIN"/>
    <property type="match status" value="1"/>
</dbReference>
<dbReference type="GO" id="GO:0004672">
    <property type="term" value="F:protein kinase activity"/>
    <property type="evidence" value="ECO:0007669"/>
    <property type="project" value="InterPro"/>
</dbReference>
<evidence type="ECO:0000256" key="1">
    <source>
        <dbReference type="SAM" id="MobiDB-lite"/>
    </source>
</evidence>
<feature type="compositionally biased region" description="Basic and acidic residues" evidence="1">
    <location>
        <begin position="769"/>
        <end position="779"/>
    </location>
</feature>
<feature type="compositionally biased region" description="Polar residues" evidence="1">
    <location>
        <begin position="604"/>
        <end position="620"/>
    </location>
</feature>
<evidence type="ECO:0000313" key="3">
    <source>
        <dbReference type="EMBL" id="ORC89468.1"/>
    </source>
</evidence>
<evidence type="ECO:0000259" key="2">
    <source>
        <dbReference type="PROSITE" id="PS50011"/>
    </source>
</evidence>
<name>A0A1X0NY37_9TRYP</name>
<dbReference type="Proteomes" id="UP000192257">
    <property type="component" value="Unassembled WGS sequence"/>
</dbReference>
<feature type="region of interest" description="Disordered" evidence="1">
    <location>
        <begin position="709"/>
        <end position="806"/>
    </location>
</feature>
<dbReference type="STRING" id="67003.A0A1X0NY37"/>
<dbReference type="PANTHER" id="PTHR12984">
    <property type="entry name" value="SCY1-RELATED S/T PROTEIN KINASE-LIKE"/>
    <property type="match status" value="1"/>
</dbReference>
<dbReference type="InterPro" id="IPR016024">
    <property type="entry name" value="ARM-type_fold"/>
</dbReference>
<dbReference type="RefSeq" id="XP_028883534.1">
    <property type="nucleotide sequence ID" value="XM_029025218.1"/>
</dbReference>
<feature type="compositionally biased region" description="Low complexity" evidence="1">
    <location>
        <begin position="746"/>
        <end position="768"/>
    </location>
</feature>
<feature type="compositionally biased region" description="Low complexity" evidence="1">
    <location>
        <begin position="658"/>
        <end position="676"/>
    </location>
</feature>
<dbReference type="GeneID" id="39984998"/>
<feature type="compositionally biased region" description="Basic and acidic residues" evidence="1">
    <location>
        <begin position="726"/>
        <end position="736"/>
    </location>
</feature>